<comment type="caution">
    <text evidence="1">The sequence shown here is derived from an EMBL/GenBank/DDBJ whole genome shotgun (WGS) entry which is preliminary data.</text>
</comment>
<proteinExistence type="predicted"/>
<accession>A0A0W0Z3W8</accession>
<dbReference type="Proteomes" id="UP000054600">
    <property type="component" value="Unassembled WGS sequence"/>
</dbReference>
<name>A0A0W0Z3W8_9GAMM</name>
<dbReference type="eggNOG" id="ENOG5032J3J">
    <property type="taxonomic scope" value="Bacteria"/>
</dbReference>
<dbReference type="AlphaFoldDB" id="A0A0W0Z3W8"/>
<organism evidence="1 2">
    <name type="scientific">Legionella shakespearei DSM 23087</name>
    <dbReference type="NCBI Taxonomy" id="1122169"/>
    <lineage>
        <taxon>Bacteria</taxon>
        <taxon>Pseudomonadati</taxon>
        <taxon>Pseudomonadota</taxon>
        <taxon>Gammaproteobacteria</taxon>
        <taxon>Legionellales</taxon>
        <taxon>Legionellaceae</taxon>
        <taxon>Legionella</taxon>
    </lineage>
</organism>
<reference evidence="1 2" key="1">
    <citation type="submission" date="2015-11" db="EMBL/GenBank/DDBJ databases">
        <title>Genomic analysis of 38 Legionella species identifies large and diverse effector repertoires.</title>
        <authorList>
            <person name="Burstein D."/>
            <person name="Amaro F."/>
            <person name="Zusman T."/>
            <person name="Lifshitz Z."/>
            <person name="Cohen O."/>
            <person name="Gilbert J.A."/>
            <person name="Pupko T."/>
            <person name="Shuman H.A."/>
            <person name="Segal G."/>
        </authorList>
    </citation>
    <scope>NUCLEOTIDE SEQUENCE [LARGE SCALE GENOMIC DNA]</scope>
    <source>
        <strain evidence="1 2">ATCC 49655</strain>
    </source>
</reference>
<gene>
    <name evidence="1" type="ORF">Lsha_0700</name>
</gene>
<dbReference type="EMBL" id="LNYW01000022">
    <property type="protein sequence ID" value="KTD63446.1"/>
    <property type="molecule type" value="Genomic_DNA"/>
</dbReference>
<evidence type="ECO:0000313" key="2">
    <source>
        <dbReference type="Proteomes" id="UP000054600"/>
    </source>
</evidence>
<dbReference type="OrthoDB" id="5636249at2"/>
<keyword evidence="2" id="KW-1185">Reference proteome</keyword>
<protein>
    <submittedName>
        <fullName evidence="1">Uncharacterized protein</fullName>
    </submittedName>
</protein>
<dbReference type="PATRIC" id="fig|1122169.6.peg.804"/>
<evidence type="ECO:0000313" key="1">
    <source>
        <dbReference type="EMBL" id="KTD63446.1"/>
    </source>
</evidence>
<dbReference type="RefSeq" id="WP_018577742.1">
    <property type="nucleotide sequence ID" value="NZ_KB892408.1"/>
</dbReference>
<sequence length="344" mass="39340">MLSREEVYTMILLRNRNNNIFSKLPIEIILEISDFGQNPNSDIANALHHAAYARQEDVTALLAMLDKNPSLLLQAGNVVTPGGDEWKRVTIYEFLLGAGDYELAKQVQEYFSKIEQGEQRRIAQYERYKPHIEGMLTQKPYDLRPLIELVKQASAEDVTALLNKDMTRKSALCDALIQFRKDWAPRTLTKPCLHYNYASLQHAFELFDHEWVNLYQASGDNCDKIRLVWRQLIGFEMRRLPGIDRCVIAQGMYYVVNEERAVARSYKFKSSDGDFPVVASDDSIVGLGGDFSVDIFGMLWGSGGMAVSPRRAAVLGNFMSNKNFKLKELMRPKPIRQMDWCVLI</sequence>